<dbReference type="OrthoDB" id="9800643at2"/>
<dbReference type="InterPro" id="IPR004556">
    <property type="entry name" value="HemK-like"/>
</dbReference>
<dbReference type="GO" id="GO:0102559">
    <property type="term" value="F:peptide chain release factor N(5)-glutamine methyltransferase activity"/>
    <property type="evidence" value="ECO:0007669"/>
    <property type="project" value="UniProtKB-EC"/>
</dbReference>
<evidence type="ECO:0000256" key="3">
    <source>
        <dbReference type="ARBA" id="ARBA00022691"/>
    </source>
</evidence>
<accession>W6SIG2</accession>
<dbReference type="Pfam" id="PF17827">
    <property type="entry name" value="PrmC_N"/>
    <property type="match status" value="1"/>
</dbReference>
<dbReference type="EC" id="2.1.1.297" evidence="5"/>
<comment type="similarity">
    <text evidence="5">Belongs to the protein N5-glutamine methyltransferase family. PrmC subfamily.</text>
</comment>
<dbReference type="PATRIC" id="fig|1216932.3.peg.2276"/>
<protein>
    <recommendedName>
        <fullName evidence="5">Release factor glutamine methyltransferase</fullName>
        <shortName evidence="5">RF MTase</shortName>
        <ecNumber evidence="5">2.1.1.297</ecNumber>
    </recommendedName>
    <alternativeName>
        <fullName evidence="5">N5-glutamine methyltransferase PrmC</fullName>
    </alternativeName>
    <alternativeName>
        <fullName evidence="5">Protein-(glutamine-N5) MTase PrmC</fullName>
    </alternativeName>
    <alternativeName>
        <fullName evidence="5">Protein-glutamine N-methyltransferase PrmC</fullName>
    </alternativeName>
</protein>
<evidence type="ECO:0000256" key="2">
    <source>
        <dbReference type="ARBA" id="ARBA00022679"/>
    </source>
</evidence>
<dbReference type="EMBL" id="HG917868">
    <property type="protein sequence ID" value="CDM69435.1"/>
    <property type="molecule type" value="Genomic_DNA"/>
</dbReference>
<dbReference type="eggNOG" id="COG2890">
    <property type="taxonomic scope" value="Bacteria"/>
</dbReference>
<dbReference type="Pfam" id="PF05175">
    <property type="entry name" value="MTS"/>
    <property type="match status" value="1"/>
</dbReference>
<dbReference type="AlphaFoldDB" id="W6SIG2"/>
<feature type="binding site" evidence="5">
    <location>
        <position position="184"/>
    </location>
    <ligand>
        <name>S-adenosyl-L-methionine</name>
        <dbReference type="ChEBI" id="CHEBI:59789"/>
    </ligand>
</feature>
<dbReference type="GO" id="GO:0003676">
    <property type="term" value="F:nucleic acid binding"/>
    <property type="evidence" value="ECO:0007669"/>
    <property type="project" value="InterPro"/>
</dbReference>
<dbReference type="Gene3D" id="1.10.8.10">
    <property type="entry name" value="DNA helicase RuvA subunit, C-terminal domain"/>
    <property type="match status" value="1"/>
</dbReference>
<dbReference type="STRING" id="1216932.CM240_2298"/>
<dbReference type="HAMAP" id="MF_02126">
    <property type="entry name" value="RF_methyltr_PrmC"/>
    <property type="match status" value="1"/>
</dbReference>
<name>W6SIG2_9CLOT</name>
<feature type="domain" description="Methyltransferase small" evidence="6">
    <location>
        <begin position="99"/>
        <end position="190"/>
    </location>
</feature>
<evidence type="ECO:0000256" key="4">
    <source>
        <dbReference type="ARBA" id="ARBA00048391"/>
    </source>
</evidence>
<evidence type="ECO:0000313" key="9">
    <source>
        <dbReference type="Proteomes" id="UP000019426"/>
    </source>
</evidence>
<dbReference type="PROSITE" id="PS00092">
    <property type="entry name" value="N6_MTASE"/>
    <property type="match status" value="1"/>
</dbReference>
<dbReference type="InterPro" id="IPR007848">
    <property type="entry name" value="Small_mtfrase_dom"/>
</dbReference>
<keyword evidence="3 5" id="KW-0949">S-adenosyl-L-methionine</keyword>
<comment type="function">
    <text evidence="5">Methylates the class 1 translation termination release factors RF1/PrfA and RF2/PrfB on the glutamine residue of the universally conserved GGQ motif.</text>
</comment>
<dbReference type="NCBIfam" id="TIGR00536">
    <property type="entry name" value="hemK_fam"/>
    <property type="match status" value="1"/>
</dbReference>
<comment type="catalytic activity">
    <reaction evidence="4 5">
        <text>L-glutaminyl-[peptide chain release factor] + S-adenosyl-L-methionine = N(5)-methyl-L-glutaminyl-[peptide chain release factor] + S-adenosyl-L-homocysteine + H(+)</text>
        <dbReference type="Rhea" id="RHEA:42896"/>
        <dbReference type="Rhea" id="RHEA-COMP:10271"/>
        <dbReference type="Rhea" id="RHEA-COMP:10272"/>
        <dbReference type="ChEBI" id="CHEBI:15378"/>
        <dbReference type="ChEBI" id="CHEBI:30011"/>
        <dbReference type="ChEBI" id="CHEBI:57856"/>
        <dbReference type="ChEBI" id="CHEBI:59789"/>
        <dbReference type="ChEBI" id="CHEBI:61891"/>
        <dbReference type="EC" id="2.1.1.297"/>
    </reaction>
</comment>
<dbReference type="Gene3D" id="3.40.50.150">
    <property type="entry name" value="Vaccinia Virus protein VP39"/>
    <property type="match status" value="1"/>
</dbReference>
<feature type="binding site" evidence="5">
    <location>
        <begin position="184"/>
        <end position="187"/>
    </location>
    <ligand>
        <name>substrate</name>
    </ligand>
</feature>
<keyword evidence="1 5" id="KW-0489">Methyltransferase</keyword>
<dbReference type="PANTHER" id="PTHR18895">
    <property type="entry name" value="HEMK METHYLTRANSFERASE"/>
    <property type="match status" value="1"/>
</dbReference>
<dbReference type="InterPro" id="IPR019874">
    <property type="entry name" value="RF_methyltr_PrmC"/>
</dbReference>
<evidence type="ECO:0000259" key="6">
    <source>
        <dbReference type="Pfam" id="PF05175"/>
    </source>
</evidence>
<evidence type="ECO:0000256" key="5">
    <source>
        <dbReference type="HAMAP-Rule" id="MF_02126"/>
    </source>
</evidence>
<keyword evidence="2 5" id="KW-0808">Transferase</keyword>
<evidence type="ECO:0000256" key="1">
    <source>
        <dbReference type="ARBA" id="ARBA00022603"/>
    </source>
</evidence>
<reference evidence="8 9" key="1">
    <citation type="submission" date="2013-11" db="EMBL/GenBank/DDBJ databases">
        <title>Complete genome sequence of Clostridum sp. M2/40.</title>
        <authorList>
            <person name="Wibberg D."/>
            <person name="Puehler A."/>
            <person name="Schlueter A."/>
        </authorList>
    </citation>
    <scope>NUCLEOTIDE SEQUENCE [LARGE SCALE GENOMIC DNA]</scope>
    <source>
        <strain evidence="9">M2/40</strain>
    </source>
</reference>
<keyword evidence="9" id="KW-1185">Reference proteome</keyword>
<dbReference type="PANTHER" id="PTHR18895:SF74">
    <property type="entry name" value="MTRF1L RELEASE FACTOR GLUTAMINE METHYLTRANSFERASE"/>
    <property type="match status" value="1"/>
</dbReference>
<proteinExistence type="inferred from homology"/>
<dbReference type="InterPro" id="IPR029063">
    <property type="entry name" value="SAM-dependent_MTases_sf"/>
</dbReference>
<organism evidence="8 9">
    <name type="scientific">Clostridium bornimense</name>
    <dbReference type="NCBI Taxonomy" id="1216932"/>
    <lineage>
        <taxon>Bacteria</taxon>
        <taxon>Bacillati</taxon>
        <taxon>Bacillota</taxon>
        <taxon>Clostridia</taxon>
        <taxon>Eubacteriales</taxon>
        <taxon>Clostridiaceae</taxon>
        <taxon>Clostridium</taxon>
    </lineage>
</organism>
<feature type="domain" description="Release factor glutamine methyltransferase N-terminal" evidence="7">
    <location>
        <begin position="5"/>
        <end position="75"/>
    </location>
</feature>
<comment type="caution">
    <text evidence="5">Lacks conserved residue(s) required for the propagation of feature annotation.</text>
</comment>
<dbReference type="GO" id="GO:0032259">
    <property type="term" value="P:methylation"/>
    <property type="evidence" value="ECO:0007669"/>
    <property type="project" value="UniProtKB-KW"/>
</dbReference>
<feature type="binding site" evidence="5">
    <location>
        <position position="141"/>
    </location>
    <ligand>
        <name>S-adenosyl-L-methionine</name>
        <dbReference type="ChEBI" id="CHEBI:59789"/>
    </ligand>
</feature>
<dbReference type="FunFam" id="3.40.50.150:FF:000053">
    <property type="entry name" value="Release factor glutamine methyltransferase"/>
    <property type="match status" value="1"/>
</dbReference>
<evidence type="ECO:0000259" key="7">
    <source>
        <dbReference type="Pfam" id="PF17827"/>
    </source>
</evidence>
<dbReference type="KEGG" id="clt:CM240_2298"/>
<dbReference type="Proteomes" id="UP000019426">
    <property type="component" value="Chromosome M2/40_rep1"/>
</dbReference>
<dbReference type="InterPro" id="IPR002052">
    <property type="entry name" value="DNA_methylase_N6_adenine_CS"/>
</dbReference>
<evidence type="ECO:0000313" key="8">
    <source>
        <dbReference type="EMBL" id="CDM69435.1"/>
    </source>
</evidence>
<dbReference type="RefSeq" id="WP_044039251.1">
    <property type="nucleotide sequence ID" value="NZ_HG917868.1"/>
</dbReference>
<dbReference type="HOGENOM" id="CLU_018398_3_2_9"/>
<gene>
    <name evidence="5 8" type="primary">prmC</name>
    <name evidence="8" type="ORF">CM240_2298</name>
</gene>
<dbReference type="SUPFAM" id="SSF53335">
    <property type="entry name" value="S-adenosyl-L-methionine-dependent methyltransferases"/>
    <property type="match status" value="1"/>
</dbReference>
<dbReference type="InterPro" id="IPR040758">
    <property type="entry name" value="PrmC_N"/>
</dbReference>
<dbReference type="NCBIfam" id="TIGR03534">
    <property type="entry name" value="RF_mod_PrmC"/>
    <property type="match status" value="1"/>
</dbReference>
<dbReference type="CDD" id="cd02440">
    <property type="entry name" value="AdoMet_MTases"/>
    <property type="match status" value="1"/>
</dbReference>
<sequence>MKIREALNKGSNILKESEIEYFKEDALELLSVILDTDKINIILNGEELLDSDKEEQYFNWIERRSKKEPLKYIIGYAEFFGLVLKVKNGVLIPRVDTETLVEEVIAIEKEKKNILDMCCGSGAIGIALAKNIKNVTVTLADISKIAEEVTKENIDRLDIENAKFIHSNLFENIETNRFDVIVSNPPYIRTDVIETLMEDVKDYEPHLALDGGEDGLYFYDKITKEAIRHLCEGGYLCYEIGYDQGNEVRKLMENSGFKDVRIVKDLAGNDRVAIGHL</sequence>
<dbReference type="InterPro" id="IPR050320">
    <property type="entry name" value="N5-glutamine_MTase"/>
</dbReference>